<name>A0ACC5X466_PANGG</name>
<accession>A0ACC5X466</accession>
<gene>
    <name evidence="1" type="ORF">PGIGA_G00055020</name>
</gene>
<evidence type="ECO:0000313" key="1">
    <source>
        <dbReference type="EMBL" id="MCI4385818.1"/>
    </source>
</evidence>
<organism evidence="1 2">
    <name type="scientific">Pangasianodon gigas</name>
    <name type="common">Mekong giant catfish</name>
    <name type="synonym">Pangasius gigas</name>
    <dbReference type="NCBI Taxonomy" id="30993"/>
    <lineage>
        <taxon>Eukaryota</taxon>
        <taxon>Metazoa</taxon>
        <taxon>Chordata</taxon>
        <taxon>Craniata</taxon>
        <taxon>Vertebrata</taxon>
        <taxon>Euteleostomi</taxon>
        <taxon>Actinopterygii</taxon>
        <taxon>Neopterygii</taxon>
        <taxon>Teleostei</taxon>
        <taxon>Ostariophysi</taxon>
        <taxon>Siluriformes</taxon>
        <taxon>Pangasiidae</taxon>
        <taxon>Pangasianodon</taxon>
    </lineage>
</organism>
<sequence length="2061" mass="226710">MPEGAGRDSQKKPSNQAAKRPSSVSSLSGIVSRMASSGGTSRGSCTSVNTVCSDSDRGASLSSSTSSASLQDGHSSSSSSSLPCGAVPAYPSLPQRNGSDISLDLTPLSGPASSPSTTLPKLSRLQRVLLEIVETEQAYVRDLKSIVEDYLGCIIDCGDLPLKPEEVSTLFCNIEDIYEFNSELLEDLERSPHAAAIAECFVERSEAFDIYTIYCMNYPNSVAVLRECMKNESLVRFFQERQATLCHSLPLEAYLLKPVQRILKYHLLLQELSKHFDKNDSGYEVVEDAIITMTAVAWYINDMKRKQEHAVRLQEIESLLLNWTGPDLSGFGELVLEGSFRVQRVKKERAFFLFDKMLLIAKKRMEHFIYSTHIFCCNLLLVENMKDPLCFKVSDQTIPKQQHIVQAKNQEEKRLWLHYLKRLIVENHPASLPQKARQVLGDNFCQSPQFEQEPNRKPIPSPRLDDAHGFHRGRRQSEPPEFIYTPEKARKCLPLLLEGNLPYRRGRRQSAPAKDIEAAFQQSAQDKLGLGPDEEEDMSPLPTPPTLSITEEIMQFINESRAREGMPELSSDVSEPRSEPLDTQCTEPQDIREYQKTHVVNEENQLDIVSSSPQDKQPLIDIQINKEDDIEHFPHNLLPDSTSPKDFGEDISSLSSSHMPRHNYENVSESPESEVVMARLLPEQIMGQEVEDTAAKDTISDLENKMEEIVNGTPGELCDNSSSALKPADNLLLPKGDVEQKLTKSHRQIIEKIRSYYEAAEAVAEDGQVSRRNSFSNIPAGLVKDSVSRFNFFVHQVSVCDSESGRSDSNENEITSTSPTVPDQNAKIFNQPDYTGDDAVVAHNSQGQSKTESKSDDDDQICDFKPCMELWKEKERKASGLQERLKVSACKEGRFAEDKEVCAKDPLSTTDRRTPVLSEQVEPEQDHNESIEPKSPEQTDKTIKEAQSTAVPGDKTYPNGSLDGLPSQIKVGRWSRHGKAVTCSRTLYEGIADVSSLGFFETAPMDQCLVENSEKILSKVQMLAQMYMAKSSSMKVPLHQKRTRFTKGPCKANTLPKSEILLHQAEVKTENQLSDIHMESVTHSAPESFGHVTVKEQFTTTCHQENYCNITGQKEQVTRIGASATEINSFETSTISSELSSEIMEEHLATDLGTQTSLESSTDQEILSKENQVMSPLQSSGSQVKHFLEQDANHALYSIRENHSTVNRNLTFEREDEHQSQLLVVGQPVMDCYSNSINESEEVVSLKEQAHGVEEKNGLINKPYESLQSTEDTVDDTQLRASVNSGSTDDPISCTENSTHKVDVSPVNVADTSFPIELALYLENGVSETTSNRNPQMSPDVLNFDVSHHPCSSQLQYQCSSEASCTNVPPLLGSRGMVNPESLEGKEVLNNDALVLGNPQTLPPCRPAIDDLPKFNSQGLGNQPSPMERSFSPWNTSNLSSQRLSQTQPWSRQQDQDTSSTSVVSSSKPSLCDNSSSIPSSFPDSKPPSAFSFSLRMRSPSPNTSYSNSPTNSSALAKSLAASCISQTISQSMARRNARMQAASPPVSSSSLHASTLRLRSPSPKTVILNSYVQSDPSSLPTKVTGSQKHSPSSSCSNSLRSSPANVQSPPPYRSQNLVSPASPVHLYSLPSVTHTRADHLEQSPHTPLNSNNNNNNGLCSNAWTISHQKPSSSPQMYRAPHSHDPNRGTSHNRIARPFLSSEPNSRVQSPSHSPSLITRICSPPLVQSSAGPLITKPPNPRTPRQGGASPFTPLSLELSQTTSSCFLSPCASPRVTSPPPIGIPTNIWCIVSPQPRNPLVTPSSPTRAEASSTSRGSRITSPVSGSSPCSLFFSQNQRRPRGSSLPFENLTDSRSSPFRNEHRSFAENGQWAVDAESHPTSPQMRSCNGSPMCVSPGPQSPIRGAAEKTTDAGKHLTNFNWPEVHELPSVYNTEDSSQCNLLPSSSCPETGQEDSELGKATCRSSLVCAYVAQATPDTHIQHSYDGKQVDNVPVQGTKTPLKTSYATTVNLQIAGSGRIASFSNAQVSLTQTLAPVTESQGMRRVSINGCTLSLQNCKRL</sequence>
<protein>
    <submittedName>
        <fullName evidence="1">Uncharacterized protein</fullName>
    </submittedName>
</protein>
<comment type="caution">
    <text evidence="1">The sequence shown here is derived from an EMBL/GenBank/DDBJ whole genome shotgun (WGS) entry which is preliminary data.</text>
</comment>
<proteinExistence type="predicted"/>
<dbReference type="EMBL" id="CM040467">
    <property type="protein sequence ID" value="MCI4385818.1"/>
    <property type="molecule type" value="Genomic_DNA"/>
</dbReference>
<keyword evidence="2" id="KW-1185">Reference proteome</keyword>
<evidence type="ECO:0000313" key="2">
    <source>
        <dbReference type="Proteomes" id="UP000829447"/>
    </source>
</evidence>
<dbReference type="Proteomes" id="UP000829447">
    <property type="component" value="Linkage Group LG14"/>
</dbReference>
<reference evidence="1 2" key="1">
    <citation type="journal article" date="2022" name="bioRxiv">
        <title>An ancient truncated duplication of the anti-Mullerian hormone receptor type 2 gene is a potential conserved master sex determinant in the Pangasiidae catfish family.</title>
        <authorList>
            <person name="Wen M."/>
            <person name="Pan Q."/>
            <person name="Jouanno E."/>
            <person name="Montfort J."/>
            <person name="Zahm M."/>
            <person name="Cabau C."/>
            <person name="Klopp C."/>
            <person name="Iampietro C."/>
            <person name="Roques C."/>
            <person name="Bouchez O."/>
            <person name="Castinel A."/>
            <person name="Donnadieu C."/>
            <person name="Parrinello H."/>
            <person name="Poncet C."/>
            <person name="Belmonte E."/>
            <person name="Gautier V."/>
            <person name="Avarre J.-C."/>
            <person name="Dugue R."/>
            <person name="Gustiano R."/>
            <person name="Ha T.T.T."/>
            <person name="Campet M."/>
            <person name="Sriphairoj K."/>
            <person name="Ribolli J."/>
            <person name="de Almeida F.L."/>
            <person name="Desvignes T."/>
            <person name="Postlethwait J.H."/>
            <person name="Bucao C.F."/>
            <person name="Robinson-Rechavi M."/>
            <person name="Bobe J."/>
            <person name="Herpin A."/>
            <person name="Guiguen Y."/>
        </authorList>
    </citation>
    <scope>NUCLEOTIDE SEQUENCE [LARGE SCALE GENOMIC DNA]</scope>
    <source>
        <tissue evidence="1">Fin clip</tissue>
    </source>
</reference>